<reference evidence="2" key="1">
    <citation type="submission" date="2021-07" db="EMBL/GenBank/DDBJ databases">
        <authorList>
            <person name="Fernandez M."/>
            <person name="Pereira P."/>
            <person name="Torres Tejerizo G.A."/>
            <person name="Gonzalez P."/>
            <person name="Agostini E."/>
        </authorList>
    </citation>
    <scope>NUCLEOTIDE SEQUENCE</scope>
    <source>
        <strain evidence="2">SFC 500-1A</strain>
    </source>
</reference>
<protein>
    <submittedName>
        <fullName evidence="2">Uncharacterized protein</fullName>
    </submittedName>
</protein>
<evidence type="ECO:0000256" key="1">
    <source>
        <dbReference type="SAM" id="MobiDB-lite"/>
    </source>
</evidence>
<accession>A0A8X8GF84</accession>
<dbReference type="RefSeq" id="WP_267965721.1">
    <property type="nucleotide sequence ID" value="NZ_JAHWXT010000001.1"/>
</dbReference>
<feature type="region of interest" description="Disordered" evidence="1">
    <location>
        <begin position="34"/>
        <end position="70"/>
    </location>
</feature>
<gene>
    <name evidence="2" type="ORF">KW868_02630</name>
</gene>
<dbReference type="EMBL" id="JAHWXT010000001">
    <property type="protein sequence ID" value="MCF0263371.1"/>
    <property type="molecule type" value="Genomic_DNA"/>
</dbReference>
<dbReference type="Proteomes" id="UP000887320">
    <property type="component" value="Unassembled WGS sequence"/>
</dbReference>
<evidence type="ECO:0000313" key="3">
    <source>
        <dbReference type="Proteomes" id="UP000887320"/>
    </source>
</evidence>
<comment type="caution">
    <text evidence="2">The sequence shown here is derived from an EMBL/GenBank/DDBJ whole genome shotgun (WGS) entry which is preliminary data.</text>
</comment>
<sequence length="70" mass="8176">MINMTCQGCEQRREWLRKQSERAKERMRLCLQRLTGQAGRDEQSRDAAEQQGNRTEQSTDSDQQRTGSTD</sequence>
<dbReference type="AlphaFoldDB" id="A0A8X8GF84"/>
<feature type="compositionally biased region" description="Polar residues" evidence="1">
    <location>
        <begin position="50"/>
        <end position="70"/>
    </location>
</feature>
<evidence type="ECO:0000313" key="2">
    <source>
        <dbReference type="EMBL" id="MCF0263371.1"/>
    </source>
</evidence>
<feature type="compositionally biased region" description="Basic and acidic residues" evidence="1">
    <location>
        <begin position="39"/>
        <end position="48"/>
    </location>
</feature>
<proteinExistence type="predicted"/>
<name>A0A8X8GF84_ACIGI</name>
<organism evidence="2 3">
    <name type="scientific">Acinetobacter guillouiae</name>
    <name type="common">Acinetobacter genomosp. 11</name>
    <dbReference type="NCBI Taxonomy" id="106649"/>
    <lineage>
        <taxon>Bacteria</taxon>
        <taxon>Pseudomonadati</taxon>
        <taxon>Pseudomonadota</taxon>
        <taxon>Gammaproteobacteria</taxon>
        <taxon>Moraxellales</taxon>
        <taxon>Moraxellaceae</taxon>
        <taxon>Acinetobacter</taxon>
    </lineage>
</organism>